<gene>
    <name evidence="10" type="ORF">CIL03_11790</name>
</gene>
<comment type="subcellular location">
    <subcellularLocation>
        <location evidence="1">Cell inner membrane</location>
        <topology evidence="1">Multi-pass membrane protein</topology>
    </subcellularLocation>
</comment>
<evidence type="ECO:0000256" key="4">
    <source>
        <dbReference type="ARBA" id="ARBA00022519"/>
    </source>
</evidence>
<evidence type="ECO:0000256" key="2">
    <source>
        <dbReference type="ARBA" id="ARBA00022448"/>
    </source>
</evidence>
<feature type="transmembrane region" description="Helical" evidence="8">
    <location>
        <begin position="190"/>
        <end position="210"/>
    </location>
</feature>
<dbReference type="PANTHER" id="PTHR23522">
    <property type="entry name" value="BLL5896 PROTEIN"/>
    <property type="match status" value="1"/>
</dbReference>
<evidence type="ECO:0000256" key="6">
    <source>
        <dbReference type="ARBA" id="ARBA00022989"/>
    </source>
</evidence>
<dbReference type="SUPFAM" id="SSF103473">
    <property type="entry name" value="MFS general substrate transporter"/>
    <property type="match status" value="1"/>
</dbReference>
<dbReference type="InterPro" id="IPR024989">
    <property type="entry name" value="MFS_assoc_dom"/>
</dbReference>
<evidence type="ECO:0000256" key="3">
    <source>
        <dbReference type="ARBA" id="ARBA00022475"/>
    </source>
</evidence>
<dbReference type="InterPro" id="IPR026032">
    <property type="entry name" value="HcaT-like"/>
</dbReference>
<evidence type="ECO:0000313" key="10">
    <source>
        <dbReference type="EMBL" id="OZU88326.1"/>
    </source>
</evidence>
<dbReference type="AlphaFoldDB" id="A0A265NAJ8"/>
<dbReference type="Pfam" id="PF12832">
    <property type="entry name" value="MFS_1_like"/>
    <property type="match status" value="1"/>
</dbReference>
<keyword evidence="4" id="KW-0997">Cell inner membrane</keyword>
<dbReference type="PANTHER" id="PTHR23522:SF10">
    <property type="entry name" value="3-PHENYLPROPIONIC ACID TRANSPORTER-RELATED"/>
    <property type="match status" value="1"/>
</dbReference>
<dbReference type="InterPro" id="IPR036259">
    <property type="entry name" value="MFS_trans_sf"/>
</dbReference>
<dbReference type="Gene3D" id="1.20.1250.20">
    <property type="entry name" value="MFS general substrate transporter like domains"/>
    <property type="match status" value="2"/>
</dbReference>
<feature type="transmembrane region" description="Helical" evidence="8">
    <location>
        <begin position="67"/>
        <end position="85"/>
    </location>
</feature>
<feature type="transmembrane region" description="Helical" evidence="8">
    <location>
        <begin position="37"/>
        <end position="55"/>
    </location>
</feature>
<feature type="transmembrane region" description="Helical" evidence="8">
    <location>
        <begin position="284"/>
        <end position="310"/>
    </location>
</feature>
<dbReference type="InterPro" id="IPR020846">
    <property type="entry name" value="MFS_dom"/>
</dbReference>
<reference evidence="10 11" key="1">
    <citation type="submission" date="2017-08" db="EMBL/GenBank/DDBJ databases">
        <title>Virgibacillus indicus sp. nov. and Virgibacillus profoundi sp. nov, two moderately halophilic bacteria isolated from marine sediment by using the Microfluidic Streak Plate.</title>
        <authorList>
            <person name="Xu B."/>
            <person name="Hu B."/>
            <person name="Wang J."/>
            <person name="Zhu Y."/>
            <person name="Huang L."/>
            <person name="Du W."/>
            <person name="Huang Y."/>
        </authorList>
    </citation>
    <scope>NUCLEOTIDE SEQUENCE [LARGE SCALE GENOMIC DNA]</scope>
    <source>
        <strain evidence="10 11">IO3-P2-C2</strain>
    </source>
</reference>
<keyword evidence="2" id="KW-0813">Transport</keyword>
<keyword evidence="6 8" id="KW-1133">Transmembrane helix</keyword>
<evidence type="ECO:0000256" key="7">
    <source>
        <dbReference type="ARBA" id="ARBA00023136"/>
    </source>
</evidence>
<keyword evidence="3" id="KW-1003">Cell membrane</keyword>
<sequence>MKYALLNMFYFLFFIGTGAFQFLNLYYVDVGLTTGEIGILFAAGPLVMIFAQPFWGMLTDYWDSPKITLFIMIIGSAGTALFYPFSYEFENLLILNIIYFFFQSSVPPIADATAMSLLDDRNDFGKVRLWGSVGYAAGVIAVGKVLDLFGLQLMFILHSCFLLIALTLALRLPIKKGGKKDFSMQKAVSLFKNPAFLMFLLFSFLVHLTVHANNSFYAIYIQNMGATLTVVGLALLIKSILEVPFFALSKKLMNNFSFPILLSATAIIYAVRWIILGYSSGLEILVWSQILLSLSYSIQYFVSVAYVDVIAPERYRATGQTFYWAVTFGLGGWLGNLLAGFVLDYIEIDEMYRLAALISLASVSLLWIKPKKRT</sequence>
<protein>
    <recommendedName>
        <fullName evidence="9">Major facilitator superfamily (MFS) profile domain-containing protein</fullName>
    </recommendedName>
</protein>
<evidence type="ECO:0000256" key="8">
    <source>
        <dbReference type="SAM" id="Phobius"/>
    </source>
</evidence>
<dbReference type="RefSeq" id="WP_094886065.1">
    <property type="nucleotide sequence ID" value="NZ_NPMS01000005.1"/>
</dbReference>
<keyword evidence="7 8" id="KW-0472">Membrane</keyword>
<dbReference type="OrthoDB" id="1650886at2"/>
<dbReference type="PIRSF" id="PIRSF004925">
    <property type="entry name" value="HcaT"/>
    <property type="match status" value="1"/>
</dbReference>
<feature type="transmembrane region" description="Helical" evidence="8">
    <location>
        <begin position="152"/>
        <end position="170"/>
    </location>
</feature>
<evidence type="ECO:0000313" key="11">
    <source>
        <dbReference type="Proteomes" id="UP000216498"/>
    </source>
</evidence>
<dbReference type="PROSITE" id="PS50850">
    <property type="entry name" value="MFS"/>
    <property type="match status" value="1"/>
</dbReference>
<dbReference type="GO" id="GO:0022857">
    <property type="term" value="F:transmembrane transporter activity"/>
    <property type="evidence" value="ECO:0007669"/>
    <property type="project" value="InterPro"/>
</dbReference>
<proteinExistence type="predicted"/>
<keyword evidence="5 8" id="KW-0812">Transmembrane</keyword>
<comment type="caution">
    <text evidence="10">The sequence shown here is derived from an EMBL/GenBank/DDBJ whole genome shotgun (WGS) entry which is preliminary data.</text>
</comment>
<keyword evidence="11" id="KW-1185">Reference proteome</keyword>
<feature type="transmembrane region" description="Helical" evidence="8">
    <location>
        <begin position="258"/>
        <end position="278"/>
    </location>
</feature>
<evidence type="ECO:0000256" key="5">
    <source>
        <dbReference type="ARBA" id="ARBA00022692"/>
    </source>
</evidence>
<evidence type="ECO:0000256" key="1">
    <source>
        <dbReference type="ARBA" id="ARBA00004429"/>
    </source>
</evidence>
<dbReference type="EMBL" id="NPMS01000005">
    <property type="protein sequence ID" value="OZU88326.1"/>
    <property type="molecule type" value="Genomic_DNA"/>
</dbReference>
<accession>A0A265NAJ8</accession>
<feature type="transmembrane region" description="Helical" evidence="8">
    <location>
        <begin position="97"/>
        <end position="117"/>
    </location>
</feature>
<dbReference type="Proteomes" id="UP000216498">
    <property type="component" value="Unassembled WGS sequence"/>
</dbReference>
<name>A0A265NAJ8_9BACI</name>
<feature type="transmembrane region" description="Helical" evidence="8">
    <location>
        <begin position="322"/>
        <end position="345"/>
    </location>
</feature>
<feature type="transmembrane region" description="Helical" evidence="8">
    <location>
        <begin position="351"/>
        <end position="368"/>
    </location>
</feature>
<organism evidence="10 11">
    <name type="scientific">Virgibacillus indicus</name>
    <dbReference type="NCBI Taxonomy" id="2024554"/>
    <lineage>
        <taxon>Bacteria</taxon>
        <taxon>Bacillati</taxon>
        <taxon>Bacillota</taxon>
        <taxon>Bacilli</taxon>
        <taxon>Bacillales</taxon>
        <taxon>Bacillaceae</taxon>
        <taxon>Virgibacillus</taxon>
    </lineage>
</organism>
<feature type="domain" description="Major facilitator superfamily (MFS) profile" evidence="9">
    <location>
        <begin position="195"/>
        <end position="374"/>
    </location>
</feature>
<dbReference type="GO" id="GO:0005886">
    <property type="term" value="C:plasma membrane"/>
    <property type="evidence" value="ECO:0007669"/>
    <property type="project" value="UniProtKB-SubCell"/>
</dbReference>
<evidence type="ECO:0000259" key="9">
    <source>
        <dbReference type="PROSITE" id="PS50850"/>
    </source>
</evidence>
<feature type="transmembrane region" description="Helical" evidence="8">
    <location>
        <begin position="7"/>
        <end position="25"/>
    </location>
</feature>